<proteinExistence type="inferred from homology"/>
<keyword evidence="3" id="KW-0119">Carbohydrate metabolism</keyword>
<dbReference type="InterPro" id="IPR000600">
    <property type="entry name" value="ROK"/>
</dbReference>
<evidence type="ECO:0000313" key="5">
    <source>
        <dbReference type="Proteomes" id="UP000260642"/>
    </source>
</evidence>
<comment type="caution">
    <text evidence="4">The sequence shown here is derived from an EMBL/GenBank/DDBJ whole genome shotgun (WGS) entry which is preliminary data.</text>
</comment>
<keyword evidence="3" id="KW-0859">Xylose metabolism</keyword>
<organism evidence="4 5">
    <name type="scientific">Agathobacter rectalis</name>
    <dbReference type="NCBI Taxonomy" id="39491"/>
    <lineage>
        <taxon>Bacteria</taxon>
        <taxon>Bacillati</taxon>
        <taxon>Bacillota</taxon>
        <taxon>Clostridia</taxon>
        <taxon>Lachnospirales</taxon>
        <taxon>Lachnospiraceae</taxon>
        <taxon>Agathobacter</taxon>
    </lineage>
</organism>
<gene>
    <name evidence="4" type="ORF">DXD95_01840</name>
</gene>
<comment type="similarity">
    <text evidence="2">Belongs to the ROK (NagC/XylR) family.</text>
</comment>
<name>A0A3E4EGP5_9FIRM</name>
<evidence type="ECO:0000313" key="4">
    <source>
        <dbReference type="EMBL" id="RGI70431.1"/>
    </source>
</evidence>
<dbReference type="Gene3D" id="3.30.420.40">
    <property type="match status" value="2"/>
</dbReference>
<dbReference type="Pfam" id="PF13412">
    <property type="entry name" value="HTH_24"/>
    <property type="match status" value="1"/>
</dbReference>
<dbReference type="RefSeq" id="WP_117481357.1">
    <property type="nucleotide sequence ID" value="NZ_QSOB01000002.1"/>
</dbReference>
<dbReference type="AlphaFoldDB" id="A0A3E4EGP5"/>
<protein>
    <submittedName>
        <fullName evidence="4">ROK family transcriptional regulator</fullName>
    </submittedName>
</protein>
<accession>A0A3E4EGP5</accession>
<dbReference type="Proteomes" id="UP000260642">
    <property type="component" value="Unassembled WGS sequence"/>
</dbReference>
<dbReference type="Pfam" id="PF00480">
    <property type="entry name" value="ROK"/>
    <property type="match status" value="1"/>
</dbReference>
<dbReference type="PANTHER" id="PTHR18964">
    <property type="entry name" value="ROK (REPRESSOR, ORF, KINASE) FAMILY"/>
    <property type="match status" value="1"/>
</dbReference>
<dbReference type="SUPFAM" id="SSF46785">
    <property type="entry name" value="Winged helix' DNA-binding domain"/>
    <property type="match status" value="1"/>
</dbReference>
<evidence type="ECO:0000256" key="1">
    <source>
        <dbReference type="ARBA" id="ARBA00002486"/>
    </source>
</evidence>
<dbReference type="GO" id="GO:0042732">
    <property type="term" value="P:D-xylose metabolic process"/>
    <property type="evidence" value="ECO:0007669"/>
    <property type="project" value="UniProtKB-KW"/>
</dbReference>
<evidence type="ECO:0000256" key="3">
    <source>
        <dbReference type="ARBA" id="ARBA00022629"/>
    </source>
</evidence>
<dbReference type="InterPro" id="IPR043129">
    <property type="entry name" value="ATPase_NBD"/>
</dbReference>
<dbReference type="EMBL" id="QSOB01000002">
    <property type="protein sequence ID" value="RGI70431.1"/>
    <property type="molecule type" value="Genomic_DNA"/>
</dbReference>
<dbReference type="Gene3D" id="1.10.10.10">
    <property type="entry name" value="Winged helix-like DNA-binding domain superfamily/Winged helix DNA-binding domain"/>
    <property type="match status" value="1"/>
</dbReference>
<comment type="function">
    <text evidence="1">Transcriptional repressor of xylose-utilizing enzymes.</text>
</comment>
<dbReference type="SUPFAM" id="SSF53067">
    <property type="entry name" value="Actin-like ATPase domain"/>
    <property type="match status" value="1"/>
</dbReference>
<evidence type="ECO:0000256" key="2">
    <source>
        <dbReference type="ARBA" id="ARBA00006479"/>
    </source>
</evidence>
<dbReference type="InterPro" id="IPR036388">
    <property type="entry name" value="WH-like_DNA-bd_sf"/>
</dbReference>
<dbReference type="InterPro" id="IPR036390">
    <property type="entry name" value="WH_DNA-bd_sf"/>
</dbReference>
<sequence>MVKTGISLDSVKNNNKSQILKILQKNGAMSRKDIANQIGLTPAAVTMLCNDMMEAHMILEKGEMKEQKRAGRKKVLVDINYDFKYIVSVNIEAVDTSITVTNIRGNVLVEAKVHTRTDIEPQLFLEELAKEIKLQLWEKELKLSDILGIGICVPGIVDRNNGISIHAYGIWNNQVKIREILEKQIQCPVILENNVKAFAEAEMLYGVGKYGNNIVFIKWGPGVGSAIVVDNKLYEGNQHNAAEIGHYIIEPDGLKCRCGRHGCLETRVSMFALCDRIKEIYSKENTPVLYEETAGDKNLITRELLTSWVENEGNGYITRMDQTISEILVGAIERMARVAVNVLTILAPDCTIVFGSMFENTSIYKLFIQYCTKYDENYTDKLISRSHLRDKMAYIGGTALIASTYFFESKNHIDKSPNAL</sequence>
<reference evidence="4 5" key="1">
    <citation type="submission" date="2018-08" db="EMBL/GenBank/DDBJ databases">
        <title>A genome reference for cultivated species of the human gut microbiota.</title>
        <authorList>
            <person name="Zou Y."/>
            <person name="Xue W."/>
            <person name="Luo G."/>
        </authorList>
    </citation>
    <scope>NUCLEOTIDE SEQUENCE [LARGE SCALE GENOMIC DNA]</scope>
    <source>
        <strain evidence="4 5">TM10-3</strain>
    </source>
</reference>
<dbReference type="PANTHER" id="PTHR18964:SF149">
    <property type="entry name" value="BIFUNCTIONAL UDP-N-ACETYLGLUCOSAMINE 2-EPIMERASE_N-ACETYLMANNOSAMINE KINASE"/>
    <property type="match status" value="1"/>
</dbReference>